<evidence type="ECO:0000313" key="1">
    <source>
        <dbReference type="EMBL" id="QTA81927.1"/>
    </source>
</evidence>
<reference evidence="1" key="1">
    <citation type="journal article" date="2021" name="Microb. Physiol.">
        <title>Proteogenomic Insights into the Physiology of Marine, Sulfate-Reducing, Filamentous Desulfonema limicola and Desulfonema magnum.</title>
        <authorList>
            <person name="Schnaars V."/>
            <person name="Wohlbrand L."/>
            <person name="Scheve S."/>
            <person name="Hinrichs C."/>
            <person name="Reinhardt R."/>
            <person name="Rabus R."/>
        </authorList>
    </citation>
    <scope>NUCLEOTIDE SEQUENCE</scope>
    <source>
        <strain evidence="1">5ac10</strain>
    </source>
</reference>
<protein>
    <submittedName>
        <fullName evidence="1">Uncharacterized protein</fullName>
    </submittedName>
</protein>
<dbReference type="RefSeq" id="WP_207687906.1">
    <property type="nucleotide sequence ID" value="NZ_CP061799.1"/>
</dbReference>
<dbReference type="KEGG" id="dli:dnl_42850"/>
<keyword evidence="2" id="KW-1185">Reference proteome</keyword>
<name>A0A975GHX9_9BACT</name>
<proteinExistence type="predicted"/>
<dbReference type="Proteomes" id="UP000663720">
    <property type="component" value="Chromosome"/>
</dbReference>
<dbReference type="EMBL" id="CP061799">
    <property type="protein sequence ID" value="QTA81927.1"/>
    <property type="molecule type" value="Genomic_DNA"/>
</dbReference>
<gene>
    <name evidence="1" type="ORF">dnl_42850</name>
</gene>
<organism evidence="1 2">
    <name type="scientific">Desulfonema limicola</name>
    <dbReference type="NCBI Taxonomy" id="45656"/>
    <lineage>
        <taxon>Bacteria</taxon>
        <taxon>Pseudomonadati</taxon>
        <taxon>Thermodesulfobacteriota</taxon>
        <taxon>Desulfobacteria</taxon>
        <taxon>Desulfobacterales</taxon>
        <taxon>Desulfococcaceae</taxon>
        <taxon>Desulfonema</taxon>
    </lineage>
</organism>
<sequence>MFLEEARNLGRKEGKKENQKETAINLLKMKLLTVEQIAQASGMDITEIEKLKFELN</sequence>
<dbReference type="AlphaFoldDB" id="A0A975GHX9"/>
<accession>A0A975GHX9</accession>
<evidence type="ECO:0000313" key="2">
    <source>
        <dbReference type="Proteomes" id="UP000663720"/>
    </source>
</evidence>